<evidence type="ECO:0000256" key="9">
    <source>
        <dbReference type="SAM" id="MobiDB-lite"/>
    </source>
</evidence>
<feature type="compositionally biased region" description="Basic and acidic residues" evidence="9">
    <location>
        <begin position="95"/>
        <end position="104"/>
    </location>
</feature>
<feature type="region of interest" description="Disordered" evidence="9">
    <location>
        <begin position="131"/>
        <end position="187"/>
    </location>
</feature>
<keyword evidence="4" id="KW-0479">Metal-binding</keyword>
<evidence type="ECO:0000256" key="6">
    <source>
        <dbReference type="ARBA" id="ARBA00022771"/>
    </source>
</evidence>
<organism evidence="10 11">
    <name type="scientific">Candidula unifasciata</name>
    <dbReference type="NCBI Taxonomy" id="100452"/>
    <lineage>
        <taxon>Eukaryota</taxon>
        <taxon>Metazoa</taxon>
        <taxon>Spiralia</taxon>
        <taxon>Lophotrochozoa</taxon>
        <taxon>Mollusca</taxon>
        <taxon>Gastropoda</taxon>
        <taxon>Heterobranchia</taxon>
        <taxon>Euthyneura</taxon>
        <taxon>Panpulmonata</taxon>
        <taxon>Eupulmonata</taxon>
        <taxon>Stylommatophora</taxon>
        <taxon>Helicina</taxon>
        <taxon>Helicoidea</taxon>
        <taxon>Geomitridae</taxon>
        <taxon>Candidula</taxon>
    </lineage>
</organism>
<dbReference type="Gene3D" id="1.20.1390.10">
    <property type="entry name" value="PWI domain"/>
    <property type="match status" value="1"/>
</dbReference>
<feature type="compositionally biased region" description="Polar residues" evidence="9">
    <location>
        <begin position="466"/>
        <end position="489"/>
    </location>
</feature>
<evidence type="ECO:0000256" key="1">
    <source>
        <dbReference type="ARBA" id="ARBA00004123"/>
    </source>
</evidence>
<evidence type="ECO:0000256" key="7">
    <source>
        <dbReference type="ARBA" id="ARBA00022833"/>
    </source>
</evidence>
<feature type="compositionally biased region" description="Acidic residues" evidence="9">
    <location>
        <begin position="667"/>
        <end position="690"/>
    </location>
</feature>
<evidence type="ECO:0000256" key="5">
    <source>
        <dbReference type="ARBA" id="ARBA00022737"/>
    </source>
</evidence>
<comment type="similarity">
    <text evidence="2">Belongs to the ZC3H14 family.</text>
</comment>
<keyword evidence="6" id="KW-0863">Zinc-finger</keyword>
<keyword evidence="11" id="KW-1185">Reference proteome</keyword>
<feature type="region of interest" description="Disordered" evidence="9">
    <location>
        <begin position="466"/>
        <end position="540"/>
    </location>
</feature>
<dbReference type="GO" id="GO:0008270">
    <property type="term" value="F:zinc ion binding"/>
    <property type="evidence" value="ECO:0007669"/>
    <property type="project" value="UniProtKB-KW"/>
</dbReference>
<evidence type="ECO:0000256" key="8">
    <source>
        <dbReference type="ARBA" id="ARBA00023242"/>
    </source>
</evidence>
<proteinExistence type="inferred from homology"/>
<accession>A0A8S3ZC44</accession>
<feature type="compositionally biased region" description="Polar residues" evidence="9">
    <location>
        <begin position="105"/>
        <end position="117"/>
    </location>
</feature>
<evidence type="ECO:0000256" key="4">
    <source>
        <dbReference type="ARBA" id="ARBA00022723"/>
    </source>
</evidence>
<feature type="compositionally biased region" description="Polar residues" evidence="9">
    <location>
        <begin position="552"/>
        <end position="571"/>
    </location>
</feature>
<feature type="compositionally biased region" description="Basic and acidic residues" evidence="9">
    <location>
        <begin position="274"/>
        <end position="288"/>
    </location>
</feature>
<keyword evidence="5" id="KW-0677">Repeat</keyword>
<evidence type="ECO:0000256" key="2">
    <source>
        <dbReference type="ARBA" id="ARBA00008423"/>
    </source>
</evidence>
<comment type="caution">
    <text evidence="10">The sequence shown here is derived from an EMBL/GenBank/DDBJ whole genome shotgun (WGS) entry which is preliminary data.</text>
</comment>
<feature type="compositionally biased region" description="Basic and acidic residues" evidence="9">
    <location>
        <begin position="494"/>
        <end position="511"/>
    </location>
</feature>
<dbReference type="PANTHER" id="PTHR14738:SF29">
    <property type="entry name" value="ZINC FINGER CCCH DOMAIN-CONTAINING PROTEIN 14"/>
    <property type="match status" value="1"/>
</dbReference>
<dbReference type="PANTHER" id="PTHR14738">
    <property type="entry name" value="ZINC FINGER CCCH DOMAIN-CONTAINING PROTEIN 14"/>
    <property type="match status" value="1"/>
</dbReference>
<sequence>MEVGTEISQKIRSAIKAKLVELGAYVDDELPDYIMVMVANKRSRAQMRKDLGLFLGTNTVSFTEWLHRLLAKLQTIRSQSDLDKSAGKQVKGGKLKAEGDKQKGETQTVGLNSPTNQENIHSAEACLEKTQADIDSGEGNKYTDASDSRETGSSSTKQSLKSECDDNVRQDILTDTSPRDAVSEGEAMEAEVVNARRLSIESKISSASHSPGHGQSYSVSRKRKIQSELADVGKESDAFHTHNPAFDNTANELTADASSSLQVTRNVCDGDPEGTTHDHDAELPDHDGQPPQKVIRLAESLQLEDIKQALAEVLDKRTEQNDDIAHFSRMLESSLRKLRPRILSLAKIRIQEILYEFETLAFQEENLVGNQQNANRTKQASCLSNDSEIDSFGKCSKSLLVDSGSDGSRNLLEDKHASCVSSQTNPNLLEKEIHDSNYLLDNVDNCRPKINSGKLDNHLTVTREYSTADTRVNSQPRESLAKSQKSTGKSAKHSSKEYDTVVKFGDKERTAGKLQDQSQSPGSLGKADIGSPSSVHSCPLTGTLSLRIKRNVSTASQESPTSPVDLQSKPCSSHAGRSKHTSAKNKILPSILVDSIHTRKRSETLEPASVLRQGGNKDRSPRPVDASKQDVQDSPKLYGPEALKVMAKNLRITVINKQAVKSSQESSSEDSDDEEDDDSSDNDDEEEEEDARVNNSSIAKVKAGSATQKKKASSVHSSA</sequence>
<feature type="compositionally biased region" description="Basic and acidic residues" evidence="9">
    <location>
        <begin position="615"/>
        <end position="633"/>
    </location>
</feature>
<feature type="region of interest" description="Disordered" evidence="9">
    <location>
        <begin position="598"/>
        <end position="639"/>
    </location>
</feature>
<feature type="region of interest" description="Disordered" evidence="9">
    <location>
        <begin position="265"/>
        <end position="290"/>
    </location>
</feature>
<dbReference type="EMBL" id="CAJHNH020001831">
    <property type="protein sequence ID" value="CAG5124646.1"/>
    <property type="molecule type" value="Genomic_DNA"/>
</dbReference>
<dbReference type="GO" id="GO:0005737">
    <property type="term" value="C:cytoplasm"/>
    <property type="evidence" value="ECO:0007669"/>
    <property type="project" value="TreeGrafter"/>
</dbReference>
<evidence type="ECO:0000313" key="11">
    <source>
        <dbReference type="Proteomes" id="UP000678393"/>
    </source>
</evidence>
<dbReference type="AlphaFoldDB" id="A0A8S3ZC44"/>
<feature type="compositionally biased region" description="Basic and acidic residues" evidence="9">
    <location>
        <begin position="160"/>
        <end position="169"/>
    </location>
</feature>
<dbReference type="GO" id="GO:0008143">
    <property type="term" value="F:poly(A) binding"/>
    <property type="evidence" value="ECO:0007669"/>
    <property type="project" value="InterPro"/>
</dbReference>
<reference evidence="10" key="1">
    <citation type="submission" date="2021-04" db="EMBL/GenBank/DDBJ databases">
        <authorList>
            <consortium name="Molecular Ecology Group"/>
        </authorList>
    </citation>
    <scope>NUCLEOTIDE SEQUENCE</scope>
</reference>
<dbReference type="OrthoDB" id="5589010at2759"/>
<keyword evidence="8" id="KW-0539">Nucleus</keyword>
<dbReference type="InterPro" id="IPR040366">
    <property type="entry name" value="Nab2/ZC3H14"/>
</dbReference>
<gene>
    <name evidence="10" type="ORF">CUNI_LOCUS10204</name>
</gene>
<feature type="region of interest" description="Disordered" evidence="9">
    <location>
        <begin position="656"/>
        <end position="719"/>
    </location>
</feature>
<comment type="subcellular location">
    <subcellularLocation>
        <location evidence="1">Nucleus</location>
    </subcellularLocation>
</comment>
<feature type="region of interest" description="Disordered" evidence="9">
    <location>
        <begin position="552"/>
        <end position="586"/>
    </location>
</feature>
<evidence type="ECO:0000313" key="10">
    <source>
        <dbReference type="EMBL" id="CAG5124646.1"/>
    </source>
</evidence>
<keyword evidence="7" id="KW-0862">Zinc</keyword>
<protein>
    <recommendedName>
        <fullName evidence="3">Zinc finger CCCH domain-containing protein 14</fullName>
    </recommendedName>
</protein>
<name>A0A8S3ZC44_9EUPU</name>
<dbReference type="GO" id="GO:0005634">
    <property type="term" value="C:nucleus"/>
    <property type="evidence" value="ECO:0007669"/>
    <property type="project" value="UniProtKB-SubCell"/>
</dbReference>
<dbReference type="Proteomes" id="UP000678393">
    <property type="component" value="Unassembled WGS sequence"/>
</dbReference>
<feature type="compositionally biased region" description="Polar residues" evidence="9">
    <location>
        <begin position="531"/>
        <end position="540"/>
    </location>
</feature>
<evidence type="ECO:0000256" key="3">
    <source>
        <dbReference type="ARBA" id="ARBA00015071"/>
    </source>
</evidence>
<dbReference type="GO" id="GO:0043488">
    <property type="term" value="P:regulation of mRNA stability"/>
    <property type="evidence" value="ECO:0007669"/>
    <property type="project" value="InterPro"/>
</dbReference>
<feature type="region of interest" description="Disordered" evidence="9">
    <location>
        <begin position="81"/>
        <end position="117"/>
    </location>
</feature>